<evidence type="ECO:0000313" key="8">
    <source>
        <dbReference type="EMBL" id="CAG9839979.1"/>
    </source>
</evidence>
<evidence type="ECO:0000256" key="3">
    <source>
        <dbReference type="ARBA" id="ARBA00022630"/>
    </source>
</evidence>
<feature type="domain" description="FAD dependent oxidoreductase" evidence="7">
    <location>
        <begin position="5"/>
        <end position="328"/>
    </location>
</feature>
<dbReference type="PANTHER" id="PTHR11530">
    <property type="entry name" value="D-AMINO ACID OXIDASE"/>
    <property type="match status" value="1"/>
</dbReference>
<dbReference type="Pfam" id="PF01266">
    <property type="entry name" value="DAO"/>
    <property type="match status" value="1"/>
</dbReference>
<dbReference type="GO" id="GO:0005737">
    <property type="term" value="C:cytoplasm"/>
    <property type="evidence" value="ECO:0007669"/>
    <property type="project" value="TreeGrafter"/>
</dbReference>
<dbReference type="GO" id="GO:0071949">
    <property type="term" value="F:FAD binding"/>
    <property type="evidence" value="ECO:0007669"/>
    <property type="project" value="InterPro"/>
</dbReference>
<dbReference type="Gene3D" id="3.40.50.720">
    <property type="entry name" value="NAD(P)-binding Rossmann-like Domain"/>
    <property type="match status" value="1"/>
</dbReference>
<evidence type="ECO:0000256" key="5">
    <source>
        <dbReference type="ARBA" id="ARBA00023002"/>
    </source>
</evidence>
<dbReference type="PROSITE" id="PS00677">
    <property type="entry name" value="DAO"/>
    <property type="match status" value="1"/>
</dbReference>
<dbReference type="Proteomes" id="UP001153709">
    <property type="component" value="Chromosome 8"/>
</dbReference>
<dbReference type="PANTHER" id="PTHR11530:SF17">
    <property type="entry name" value="RE49860P"/>
    <property type="match status" value="1"/>
</dbReference>
<dbReference type="GO" id="GO:0003884">
    <property type="term" value="F:D-amino-acid oxidase activity"/>
    <property type="evidence" value="ECO:0007669"/>
    <property type="project" value="InterPro"/>
</dbReference>
<evidence type="ECO:0000256" key="1">
    <source>
        <dbReference type="ARBA" id="ARBA00001974"/>
    </source>
</evidence>
<feature type="binding site" evidence="6">
    <location>
        <begin position="311"/>
        <end position="316"/>
    </location>
    <ligand>
        <name>FAD</name>
        <dbReference type="ChEBI" id="CHEBI:57692"/>
    </ligand>
</feature>
<comment type="cofactor">
    <cofactor evidence="1 6">
        <name>FAD</name>
        <dbReference type="ChEBI" id="CHEBI:57692"/>
    </cofactor>
</comment>
<evidence type="ECO:0000313" key="9">
    <source>
        <dbReference type="Proteomes" id="UP001153709"/>
    </source>
</evidence>
<comment type="similarity">
    <text evidence="2">Belongs to the DAMOX/DASOX family.</text>
</comment>
<evidence type="ECO:0000259" key="7">
    <source>
        <dbReference type="Pfam" id="PF01266"/>
    </source>
</evidence>
<organism evidence="8 9">
    <name type="scientific">Diabrotica balteata</name>
    <name type="common">Banded cucumber beetle</name>
    <dbReference type="NCBI Taxonomy" id="107213"/>
    <lineage>
        <taxon>Eukaryota</taxon>
        <taxon>Metazoa</taxon>
        <taxon>Ecdysozoa</taxon>
        <taxon>Arthropoda</taxon>
        <taxon>Hexapoda</taxon>
        <taxon>Insecta</taxon>
        <taxon>Pterygota</taxon>
        <taxon>Neoptera</taxon>
        <taxon>Endopterygota</taxon>
        <taxon>Coleoptera</taxon>
        <taxon>Polyphaga</taxon>
        <taxon>Cucujiformia</taxon>
        <taxon>Chrysomeloidea</taxon>
        <taxon>Chrysomelidae</taxon>
        <taxon>Galerucinae</taxon>
        <taxon>Diabroticina</taxon>
        <taxon>Diabroticites</taxon>
        <taxon>Diabrotica</taxon>
    </lineage>
</organism>
<dbReference type="SUPFAM" id="SSF54373">
    <property type="entry name" value="FAD-linked reductases, C-terminal domain"/>
    <property type="match status" value="1"/>
</dbReference>
<accession>A0A9N9TC78</accession>
<dbReference type="SUPFAM" id="SSF51971">
    <property type="entry name" value="Nucleotide-binding domain"/>
    <property type="match status" value="1"/>
</dbReference>
<keyword evidence="4 6" id="KW-0274">FAD</keyword>
<evidence type="ECO:0000256" key="2">
    <source>
        <dbReference type="ARBA" id="ARBA00006730"/>
    </source>
</evidence>
<feature type="binding site" evidence="6">
    <location>
        <position position="226"/>
    </location>
    <ligand>
        <name>D-dopa</name>
        <dbReference type="ChEBI" id="CHEBI:149689"/>
    </ligand>
</feature>
<feature type="binding site" evidence="6">
    <location>
        <position position="281"/>
    </location>
    <ligand>
        <name>D-dopa</name>
        <dbReference type="ChEBI" id="CHEBI:149689"/>
    </ligand>
</feature>
<dbReference type="GO" id="GO:0019478">
    <property type="term" value="P:D-amino acid catabolic process"/>
    <property type="evidence" value="ECO:0007669"/>
    <property type="project" value="TreeGrafter"/>
</dbReference>
<evidence type="ECO:0000256" key="4">
    <source>
        <dbReference type="ARBA" id="ARBA00022827"/>
    </source>
</evidence>
<evidence type="ECO:0000256" key="6">
    <source>
        <dbReference type="PIRSR" id="PIRSR000189-1"/>
    </source>
</evidence>
<dbReference type="InterPro" id="IPR006076">
    <property type="entry name" value="FAD-dep_OxRdtase"/>
</dbReference>
<gene>
    <name evidence="8" type="ORF">DIABBA_LOCUS12687</name>
</gene>
<dbReference type="AlphaFoldDB" id="A0A9N9TC78"/>
<feature type="binding site" evidence="6">
    <location>
        <position position="187"/>
    </location>
    <ligand>
        <name>FAD</name>
        <dbReference type="ChEBI" id="CHEBI:57692"/>
    </ligand>
</feature>
<keyword evidence="9" id="KW-1185">Reference proteome</keyword>
<dbReference type="InterPro" id="IPR006181">
    <property type="entry name" value="D-amino_acid_oxidase_CS"/>
</dbReference>
<reference evidence="8" key="1">
    <citation type="submission" date="2022-01" db="EMBL/GenBank/DDBJ databases">
        <authorList>
            <person name="King R."/>
        </authorList>
    </citation>
    <scope>NUCLEOTIDE SEQUENCE</scope>
</reference>
<name>A0A9N9TC78_DIABA</name>
<keyword evidence="3" id="KW-0285">Flavoprotein</keyword>
<feature type="binding site" evidence="6">
    <location>
        <position position="170"/>
    </location>
    <ligand>
        <name>FAD</name>
        <dbReference type="ChEBI" id="CHEBI:57692"/>
    </ligand>
</feature>
<dbReference type="Gene3D" id="3.30.9.10">
    <property type="entry name" value="D-Amino Acid Oxidase, subunit A, domain 2"/>
    <property type="match status" value="1"/>
</dbReference>
<protein>
    <recommendedName>
        <fullName evidence="7">FAD dependent oxidoreductase domain-containing protein</fullName>
    </recommendedName>
</protein>
<feature type="binding site" evidence="6">
    <location>
        <position position="312"/>
    </location>
    <ligand>
        <name>D-dopa</name>
        <dbReference type="ChEBI" id="CHEBI:149689"/>
    </ligand>
</feature>
<dbReference type="OrthoDB" id="2015447at2759"/>
<dbReference type="EMBL" id="OU898283">
    <property type="protein sequence ID" value="CAG9839979.1"/>
    <property type="molecule type" value="Genomic_DNA"/>
</dbReference>
<proteinExistence type="inferred from homology"/>
<keyword evidence="5" id="KW-0560">Oxidoreductase</keyword>
<dbReference type="PIRSF" id="PIRSF000189">
    <property type="entry name" value="D-aa_oxidase"/>
    <property type="match status" value="1"/>
</dbReference>
<sequence>MSDLKIAVVGSGIIGLTTGIELLKSVNNAEITIIAEGFNTDTCSWAAAGIFRPGHGFIGPNREITQKWIDDSFYYWKNIRDSVDAAEAGVTEISGYTFSNREKSIVRNAFIEKLVPIYRKATEKELTTLCPDTYKYGSFYKTLVTDSTVHLPWATNKFKSLGGKVINRRVDNLVSLGDQYDIVVNCTGLGAKKLCNDPYLTPIRGQVIKVNAPWIKMFFYAESDTYIIPGFNHVTLGGTRQYDSYNTEVDKYDGMSIRERCERLVPSLKPATEVRQVVGLRPHRTIVRVEKEILLTAGGKKVKVVHNYGHGGYGVTTAPGTALYACDLVKEIWAGTSKL</sequence>
<dbReference type="InterPro" id="IPR023209">
    <property type="entry name" value="DAO"/>
</dbReference>